<dbReference type="InterPro" id="IPR011990">
    <property type="entry name" value="TPR-like_helical_dom_sf"/>
</dbReference>
<dbReference type="Gene3D" id="1.25.40.10">
    <property type="entry name" value="Tetratricopeptide repeat domain"/>
    <property type="match status" value="1"/>
</dbReference>
<dbReference type="Pfam" id="PF13424">
    <property type="entry name" value="TPR_12"/>
    <property type="match status" value="1"/>
</dbReference>
<protein>
    <submittedName>
        <fullName evidence="4">TPR repeat-containing protein</fullName>
    </submittedName>
</protein>
<name>A0A1W1UB83_9DEIO</name>
<feature type="region of interest" description="Disordered" evidence="2">
    <location>
        <begin position="294"/>
        <end position="318"/>
    </location>
</feature>
<reference evidence="4 5" key="1">
    <citation type="submission" date="2017-04" db="EMBL/GenBank/DDBJ databases">
        <authorList>
            <person name="Afonso C.L."/>
            <person name="Miller P.J."/>
            <person name="Scott M.A."/>
            <person name="Spackman E."/>
            <person name="Goraichik I."/>
            <person name="Dimitrov K.M."/>
            <person name="Suarez D.L."/>
            <person name="Swayne D.E."/>
        </authorList>
    </citation>
    <scope>NUCLEOTIDE SEQUENCE [LARGE SCALE GENOMIC DNA]</scope>
    <source>
        <strain evidence="4 5">KR-140</strain>
    </source>
</reference>
<dbReference type="STRING" id="695939.SAMN00790413_06593"/>
<feature type="chain" id="PRO_5012009161" evidence="3">
    <location>
        <begin position="22"/>
        <end position="702"/>
    </location>
</feature>
<organism evidence="4 5">
    <name type="scientific">Deinococcus hopiensis KR-140</name>
    <dbReference type="NCBI Taxonomy" id="695939"/>
    <lineage>
        <taxon>Bacteria</taxon>
        <taxon>Thermotogati</taxon>
        <taxon>Deinococcota</taxon>
        <taxon>Deinococci</taxon>
        <taxon>Deinococcales</taxon>
        <taxon>Deinococcaceae</taxon>
        <taxon>Deinococcus</taxon>
    </lineage>
</organism>
<dbReference type="RefSeq" id="WP_084045175.1">
    <property type="nucleotide sequence ID" value="NZ_FWWU01000002.1"/>
</dbReference>
<feature type="compositionally biased region" description="Basic and acidic residues" evidence="2">
    <location>
        <begin position="307"/>
        <end position="316"/>
    </location>
</feature>
<proteinExistence type="predicted"/>
<dbReference type="SUPFAM" id="SSF48452">
    <property type="entry name" value="TPR-like"/>
    <property type="match status" value="1"/>
</dbReference>
<feature type="signal peptide" evidence="3">
    <location>
        <begin position="1"/>
        <end position="21"/>
    </location>
</feature>
<gene>
    <name evidence="4" type="ORF">SAMN00790413_06593</name>
</gene>
<keyword evidence="1" id="KW-0802">TPR repeat</keyword>
<evidence type="ECO:0000256" key="1">
    <source>
        <dbReference type="PROSITE-ProRule" id="PRU00339"/>
    </source>
</evidence>
<dbReference type="SMART" id="SM00028">
    <property type="entry name" value="TPR"/>
    <property type="match status" value="2"/>
</dbReference>
<dbReference type="EMBL" id="FWWU01000002">
    <property type="protein sequence ID" value="SMB78300.1"/>
    <property type="molecule type" value="Genomic_DNA"/>
</dbReference>
<dbReference type="InterPro" id="IPR019734">
    <property type="entry name" value="TPR_rpt"/>
</dbReference>
<sequence>MRRTRRPLALAAAFLASPALAAGPWVSLSDQTILGPEAEMRQQVGKLRTDACKPAVRDYTTPGLPPGGGLDIDAAIKSLEDMLRAMAPGAQGREAVEQSLKQLREQREKGTKVLPLPVRRDKGAMTFETAIKTAETLVSAPGKKAAGGTSPDVAVALAAESPRAALALLLAGHRAKPRDAMTLVNLAGVLTLAGLPREAIAVLDRAGELGGKLPAPGGVPGQAIALTNRGHAFLGLGRWSEAQTPLKQALSLAPDLSEARVNLSKALLCSGDVTGATRELRTSLRRTVTPEGSDLILTEDTPGTHGDALKPREQASTRRPARTMFDLSRGVTFDLPQLKLPRNRQEAVVLNKKYEALEREGHDLLNALHARAVAPNLSQMLDPGELRWYKLVNGAINTSVFEPEVWPAYQAAYQAHYAVEKARPALTDARNKTIERGIAALSAPITCEMRKKVYDDAEQTYMDAFRPYVKGQEQAMARFVSARVKLETALAANIPDPRVRAARRAGIEASAKASFYGPVVYAAILLSDVTDLDTVCAGALPNVPLDLAELPNLGADPCGGVFSSMKLKSKVPSAALKGQGLGLSWSLSCKKIDIELSTSSLMGTDWLGGFASASLDWNGNATLFTGVKAELKILKGVPATGGIGTKEGVYIKFGQDGIQDAGMRVELKGSLGGGPDASTGLWEGKIEQEFGVAAAVAYWRER</sequence>
<evidence type="ECO:0000313" key="4">
    <source>
        <dbReference type="EMBL" id="SMB78300.1"/>
    </source>
</evidence>
<evidence type="ECO:0000256" key="2">
    <source>
        <dbReference type="SAM" id="MobiDB-lite"/>
    </source>
</evidence>
<dbReference type="Proteomes" id="UP000192582">
    <property type="component" value="Unassembled WGS sequence"/>
</dbReference>
<dbReference type="PROSITE" id="PS50005">
    <property type="entry name" value="TPR"/>
    <property type="match status" value="1"/>
</dbReference>
<accession>A0A1W1UB83</accession>
<evidence type="ECO:0000313" key="5">
    <source>
        <dbReference type="Proteomes" id="UP000192582"/>
    </source>
</evidence>
<feature type="repeat" description="TPR" evidence="1">
    <location>
        <begin position="223"/>
        <end position="256"/>
    </location>
</feature>
<evidence type="ECO:0000256" key="3">
    <source>
        <dbReference type="SAM" id="SignalP"/>
    </source>
</evidence>
<keyword evidence="3" id="KW-0732">Signal</keyword>
<dbReference type="AlphaFoldDB" id="A0A1W1UB83"/>
<keyword evidence="5" id="KW-1185">Reference proteome</keyword>